<organism evidence="6 7">
    <name type="scientific">Paspalum notatum var. saurae</name>
    <dbReference type="NCBI Taxonomy" id="547442"/>
    <lineage>
        <taxon>Eukaryota</taxon>
        <taxon>Viridiplantae</taxon>
        <taxon>Streptophyta</taxon>
        <taxon>Embryophyta</taxon>
        <taxon>Tracheophyta</taxon>
        <taxon>Spermatophyta</taxon>
        <taxon>Magnoliopsida</taxon>
        <taxon>Liliopsida</taxon>
        <taxon>Poales</taxon>
        <taxon>Poaceae</taxon>
        <taxon>PACMAD clade</taxon>
        <taxon>Panicoideae</taxon>
        <taxon>Andropogonodae</taxon>
        <taxon>Paspaleae</taxon>
        <taxon>Paspalinae</taxon>
        <taxon>Paspalum</taxon>
    </lineage>
</organism>
<dbReference type="InterPro" id="IPR006564">
    <property type="entry name" value="Znf_PMZ"/>
</dbReference>
<evidence type="ECO:0000256" key="2">
    <source>
        <dbReference type="ARBA" id="ARBA00022771"/>
    </source>
</evidence>
<gene>
    <name evidence="6" type="ORF">U9M48_020712</name>
</gene>
<reference evidence="6 7" key="1">
    <citation type="submission" date="2024-02" db="EMBL/GenBank/DDBJ databases">
        <title>High-quality chromosome-scale genome assembly of Pensacola bahiagrass (Paspalum notatum Flugge var. saurae).</title>
        <authorList>
            <person name="Vega J.M."/>
            <person name="Podio M."/>
            <person name="Orjuela J."/>
            <person name="Siena L.A."/>
            <person name="Pessino S.C."/>
            <person name="Combes M.C."/>
            <person name="Mariac C."/>
            <person name="Albertini E."/>
            <person name="Pupilli F."/>
            <person name="Ortiz J.P.A."/>
            <person name="Leblanc O."/>
        </authorList>
    </citation>
    <scope>NUCLEOTIDE SEQUENCE [LARGE SCALE GENOMIC DNA]</scope>
    <source>
        <strain evidence="6">R1</strain>
        <tissue evidence="6">Leaf</tissue>
    </source>
</reference>
<evidence type="ECO:0000256" key="1">
    <source>
        <dbReference type="ARBA" id="ARBA00022723"/>
    </source>
</evidence>
<proteinExistence type="predicted"/>
<dbReference type="Pfam" id="PF10551">
    <property type="entry name" value="MULE"/>
    <property type="match status" value="1"/>
</dbReference>
<name>A0AAQ3TG31_PASNO</name>
<protein>
    <recommendedName>
        <fullName evidence="5">SWIM-type domain-containing protein</fullName>
    </recommendedName>
</protein>
<feature type="non-terminal residue" evidence="6">
    <location>
        <position position="1"/>
    </location>
</feature>
<dbReference type="EMBL" id="CP144748">
    <property type="protein sequence ID" value="WVZ72214.1"/>
    <property type="molecule type" value="Genomic_DNA"/>
</dbReference>
<evidence type="ECO:0000256" key="3">
    <source>
        <dbReference type="ARBA" id="ARBA00022833"/>
    </source>
</evidence>
<keyword evidence="1" id="KW-0479">Metal-binding</keyword>
<accession>A0AAQ3TG31</accession>
<keyword evidence="2 4" id="KW-0863">Zinc-finger</keyword>
<dbReference type="InterPro" id="IPR007527">
    <property type="entry name" value="Znf_SWIM"/>
</dbReference>
<dbReference type="Proteomes" id="UP001341281">
    <property type="component" value="Chromosome 04"/>
</dbReference>
<dbReference type="PROSITE" id="PS50966">
    <property type="entry name" value="ZF_SWIM"/>
    <property type="match status" value="1"/>
</dbReference>
<dbReference type="GO" id="GO:0008270">
    <property type="term" value="F:zinc ion binding"/>
    <property type="evidence" value="ECO:0007669"/>
    <property type="project" value="UniProtKB-KW"/>
</dbReference>
<evidence type="ECO:0000313" key="7">
    <source>
        <dbReference type="Proteomes" id="UP001341281"/>
    </source>
</evidence>
<keyword evidence="3" id="KW-0862">Zinc</keyword>
<dbReference type="PANTHER" id="PTHR31973">
    <property type="entry name" value="POLYPROTEIN, PUTATIVE-RELATED"/>
    <property type="match status" value="1"/>
</dbReference>
<evidence type="ECO:0000313" key="6">
    <source>
        <dbReference type="EMBL" id="WVZ72214.1"/>
    </source>
</evidence>
<dbReference type="SMART" id="SM00575">
    <property type="entry name" value="ZnF_PMZ"/>
    <property type="match status" value="1"/>
</dbReference>
<keyword evidence="7" id="KW-1185">Reference proteome</keyword>
<feature type="domain" description="SWIM-type" evidence="5">
    <location>
        <begin position="298"/>
        <end position="336"/>
    </location>
</feature>
<dbReference type="InterPro" id="IPR018289">
    <property type="entry name" value="MULE_transposase_dom"/>
</dbReference>
<sequence length="384" mass="44105">GPSIVQRVFFCLGPCVRAFQYCRPILCIDGTFLTGQYKGTILTAIGIDGNNQVLSVAFAFVEGENTDSWYWFLERVKNQVVSLRSDVCLISDRHSGILEAIDKLKHGNGAAPPLWPDVHSRWCMRHLAANFHDHFKNKELTDMFKRLCYQNQQWKFNAVWKLLDELTAKQVAESSSSTNKPKEKWALLYDTNGRCYGIMTTNIAESYNMVMRGLRGLPLVGCIECIMYGCAKYFRERYMDISADLTNPSMLFGKWITEYMKTKMDKAQKHNVVSMGTREHRFEVACKDRSRRGVRRERTVQECLIGNNGIIHCSCFKPQLLHLPCSHVLAACREVSIDPTTFVSAYYKKETIAAIWEQELYGYGMVRTKCAEMVYSRSIDEDFT</sequence>
<evidence type="ECO:0000256" key="4">
    <source>
        <dbReference type="PROSITE-ProRule" id="PRU00325"/>
    </source>
</evidence>
<evidence type="ECO:0000259" key="5">
    <source>
        <dbReference type="PROSITE" id="PS50966"/>
    </source>
</evidence>
<dbReference type="AlphaFoldDB" id="A0AAQ3TG31"/>
<dbReference type="PANTHER" id="PTHR31973:SF195">
    <property type="entry name" value="MUDR FAMILY TRANSPOSASE"/>
    <property type="match status" value="1"/>
</dbReference>